<gene>
    <name evidence="1" type="ORF">F383_37420</name>
</gene>
<dbReference type="Proteomes" id="UP000032142">
    <property type="component" value="Unassembled WGS sequence"/>
</dbReference>
<dbReference type="AlphaFoldDB" id="A0A0B0MBD2"/>
<evidence type="ECO:0000313" key="1">
    <source>
        <dbReference type="EMBL" id="KHF98074.1"/>
    </source>
</evidence>
<evidence type="ECO:0000313" key="2">
    <source>
        <dbReference type="Proteomes" id="UP000032142"/>
    </source>
</evidence>
<organism evidence="1 2">
    <name type="scientific">Gossypium arboreum</name>
    <name type="common">Tree cotton</name>
    <name type="synonym">Gossypium nanking</name>
    <dbReference type="NCBI Taxonomy" id="29729"/>
    <lineage>
        <taxon>Eukaryota</taxon>
        <taxon>Viridiplantae</taxon>
        <taxon>Streptophyta</taxon>
        <taxon>Embryophyta</taxon>
        <taxon>Tracheophyta</taxon>
        <taxon>Spermatophyta</taxon>
        <taxon>Magnoliopsida</taxon>
        <taxon>eudicotyledons</taxon>
        <taxon>Gunneridae</taxon>
        <taxon>Pentapetalae</taxon>
        <taxon>rosids</taxon>
        <taxon>malvids</taxon>
        <taxon>Malvales</taxon>
        <taxon>Malvaceae</taxon>
        <taxon>Malvoideae</taxon>
        <taxon>Gossypium</taxon>
    </lineage>
</organism>
<sequence>MKVGKVWAIKTRPIFIIRFCIIF</sequence>
<proteinExistence type="predicted"/>
<name>A0A0B0MBD2_GOSAR</name>
<comment type="caution">
    <text evidence="1">The sequence shown here is derived from an EMBL/GenBank/DDBJ whole genome shotgun (WGS) entry which is preliminary data.</text>
</comment>
<dbReference type="EMBL" id="JRRC01027152">
    <property type="protein sequence ID" value="KHF98074.1"/>
    <property type="molecule type" value="Genomic_DNA"/>
</dbReference>
<reference evidence="2" key="1">
    <citation type="submission" date="2014-09" db="EMBL/GenBank/DDBJ databases">
        <authorList>
            <person name="Mudge J."/>
            <person name="Ramaraj T."/>
            <person name="Lindquist I.E."/>
            <person name="Bharti A.K."/>
            <person name="Sundararajan A."/>
            <person name="Cameron C.T."/>
            <person name="Woodward J.E."/>
            <person name="May G.D."/>
            <person name="Brubaker C."/>
            <person name="Broadhvest J."/>
            <person name="Wilkins T.A."/>
        </authorList>
    </citation>
    <scope>NUCLEOTIDE SEQUENCE</scope>
    <source>
        <strain evidence="2">cv. AKA8401</strain>
    </source>
</reference>
<protein>
    <submittedName>
        <fullName evidence="1">Uncharacterized protein</fullName>
    </submittedName>
</protein>
<accession>A0A0B0MBD2</accession>
<keyword evidence="2" id="KW-1185">Reference proteome</keyword>